<keyword evidence="3" id="KW-1185">Reference proteome</keyword>
<reference evidence="2 3" key="1">
    <citation type="journal article" date="2023" name="Int. J. Syst. Evol. Microbiol.">
        <title>Arthrobacter mangrovi sp. nov., an actinobacterium isolated from the rhizosphere of a mangrove.</title>
        <authorList>
            <person name="Hamada M."/>
            <person name="Saitou S."/>
            <person name="Enomoto N."/>
            <person name="Nanri K."/>
            <person name="Hidaka K."/>
            <person name="Miura T."/>
            <person name="Tamura T."/>
        </authorList>
    </citation>
    <scope>NUCLEOTIDE SEQUENCE [LARGE SCALE GENOMIC DNA]</scope>
    <source>
        <strain evidence="2 3">NBRC 112813</strain>
    </source>
</reference>
<proteinExistence type="predicted"/>
<dbReference type="InterPro" id="IPR000594">
    <property type="entry name" value="ThiF_NAD_FAD-bd"/>
</dbReference>
<dbReference type="RefSeq" id="WP_264795088.1">
    <property type="nucleotide sequence ID" value="NZ_BRVS01000005.1"/>
</dbReference>
<dbReference type="Pfam" id="PF00899">
    <property type="entry name" value="ThiF"/>
    <property type="match status" value="1"/>
</dbReference>
<dbReference type="Proteomes" id="UP001209654">
    <property type="component" value="Unassembled WGS sequence"/>
</dbReference>
<dbReference type="Gene3D" id="3.40.50.720">
    <property type="entry name" value="NAD(P)-binding Rossmann-like Domain"/>
    <property type="match status" value="1"/>
</dbReference>
<evidence type="ECO:0000313" key="3">
    <source>
        <dbReference type="Proteomes" id="UP001209654"/>
    </source>
</evidence>
<comment type="caution">
    <text evidence="2">The sequence shown here is derived from an EMBL/GenBank/DDBJ whole genome shotgun (WGS) entry which is preliminary data.</text>
</comment>
<evidence type="ECO:0000313" key="2">
    <source>
        <dbReference type="EMBL" id="GLB66949.1"/>
    </source>
</evidence>
<name>A0ABQ5MSM2_9MICC</name>
<dbReference type="EMBL" id="BRVS01000005">
    <property type="protein sequence ID" value="GLB66949.1"/>
    <property type="molecule type" value="Genomic_DNA"/>
</dbReference>
<evidence type="ECO:0000259" key="1">
    <source>
        <dbReference type="Pfam" id="PF00899"/>
    </source>
</evidence>
<dbReference type="InterPro" id="IPR035985">
    <property type="entry name" value="Ubiquitin-activating_enz"/>
</dbReference>
<dbReference type="SUPFAM" id="SSF69572">
    <property type="entry name" value="Activating enzymes of the ubiquitin-like proteins"/>
    <property type="match status" value="1"/>
</dbReference>
<sequence>MAAYRINPGLRLVERADTVQIGYGSRGMVLSGIDAGDRRFLQLLRRGLPEDELAAAAGRCGISPERGRGLLAALAPVLVDSSAPGPTGLRADRLAPDAAHWSAVYGCDSSELLGRRADAAVHLIGLGRTGGAIACALAAAGVGTLLLEDGATVGPADVGSGAYRLGDVGLNRAQAARKMIAHIDPTASTHIMPNTTAPGTAASRPRFLDLVVYTDRDVPSADAARALAECGNPHLPVLLRESDALVGPLVVPGETACLDCVDRHQAGQDPDWNEISALLRQESATGLTSVDEAAQSVAAAGLAALQVLLFLDGRNRPAAWSAVLQLRSGDGTVGRHEYSPHGGCVCQLQPGLRPSRQAS</sequence>
<protein>
    <submittedName>
        <fullName evidence="2">Thiamin biosynthesis protein</fullName>
    </submittedName>
</protein>
<dbReference type="NCBIfam" id="TIGR03882">
    <property type="entry name" value="cyclo_dehyd_2"/>
    <property type="match status" value="1"/>
</dbReference>
<organism evidence="2 3">
    <name type="scientific">Arthrobacter mangrovi</name>
    <dbReference type="NCBI Taxonomy" id="2966350"/>
    <lineage>
        <taxon>Bacteria</taxon>
        <taxon>Bacillati</taxon>
        <taxon>Actinomycetota</taxon>
        <taxon>Actinomycetes</taxon>
        <taxon>Micrococcales</taxon>
        <taxon>Micrococcaceae</taxon>
        <taxon>Arthrobacter</taxon>
    </lineage>
</organism>
<feature type="domain" description="THIF-type NAD/FAD binding fold" evidence="1">
    <location>
        <begin position="118"/>
        <end position="337"/>
    </location>
</feature>
<dbReference type="InterPro" id="IPR022291">
    <property type="entry name" value="Bacteriocin_synth_cyclodeHase"/>
</dbReference>
<accession>A0ABQ5MSM2</accession>
<gene>
    <name evidence="2" type="ORF">AHIS1636_13880</name>
</gene>